<organism evidence="2 3">
    <name type="scientific">Aldrovandia affinis</name>
    <dbReference type="NCBI Taxonomy" id="143900"/>
    <lineage>
        <taxon>Eukaryota</taxon>
        <taxon>Metazoa</taxon>
        <taxon>Chordata</taxon>
        <taxon>Craniata</taxon>
        <taxon>Vertebrata</taxon>
        <taxon>Euteleostomi</taxon>
        <taxon>Actinopterygii</taxon>
        <taxon>Neopterygii</taxon>
        <taxon>Teleostei</taxon>
        <taxon>Notacanthiformes</taxon>
        <taxon>Halosauridae</taxon>
        <taxon>Aldrovandia</taxon>
    </lineage>
</organism>
<evidence type="ECO:0000256" key="1">
    <source>
        <dbReference type="SAM" id="MobiDB-lite"/>
    </source>
</evidence>
<protein>
    <submittedName>
        <fullName evidence="2">Uncharacterized protein</fullName>
    </submittedName>
</protein>
<name>A0AAD7SRJ0_9TELE</name>
<dbReference type="EMBL" id="JAINUG010000038">
    <property type="protein sequence ID" value="KAJ8407522.1"/>
    <property type="molecule type" value="Genomic_DNA"/>
</dbReference>
<accession>A0AAD7SRJ0</accession>
<reference evidence="2" key="1">
    <citation type="journal article" date="2023" name="Science">
        <title>Genome structures resolve the early diversification of teleost fishes.</title>
        <authorList>
            <person name="Parey E."/>
            <person name="Louis A."/>
            <person name="Montfort J."/>
            <person name="Bouchez O."/>
            <person name="Roques C."/>
            <person name="Iampietro C."/>
            <person name="Lluch J."/>
            <person name="Castinel A."/>
            <person name="Donnadieu C."/>
            <person name="Desvignes T."/>
            <person name="Floi Bucao C."/>
            <person name="Jouanno E."/>
            <person name="Wen M."/>
            <person name="Mejri S."/>
            <person name="Dirks R."/>
            <person name="Jansen H."/>
            <person name="Henkel C."/>
            <person name="Chen W.J."/>
            <person name="Zahm M."/>
            <person name="Cabau C."/>
            <person name="Klopp C."/>
            <person name="Thompson A.W."/>
            <person name="Robinson-Rechavi M."/>
            <person name="Braasch I."/>
            <person name="Lecointre G."/>
            <person name="Bobe J."/>
            <person name="Postlethwait J.H."/>
            <person name="Berthelot C."/>
            <person name="Roest Crollius H."/>
            <person name="Guiguen Y."/>
        </authorList>
    </citation>
    <scope>NUCLEOTIDE SEQUENCE</scope>
    <source>
        <strain evidence="2">NC1722</strain>
    </source>
</reference>
<sequence>MRIEILTEAGNAYNFDCEQTLHSTPTEPGRVAEIAAAAAVSRVQPCYAYPRDPPDLLCLRAVTAAWPQFPRSATLNWNHGRDTALKGQAQVTESGNSLRQESPDPSAGDLPLKPSRVR</sequence>
<keyword evidence="3" id="KW-1185">Reference proteome</keyword>
<evidence type="ECO:0000313" key="3">
    <source>
        <dbReference type="Proteomes" id="UP001221898"/>
    </source>
</evidence>
<proteinExistence type="predicted"/>
<comment type="caution">
    <text evidence="2">The sequence shown here is derived from an EMBL/GenBank/DDBJ whole genome shotgun (WGS) entry which is preliminary data.</text>
</comment>
<dbReference type="Proteomes" id="UP001221898">
    <property type="component" value="Unassembled WGS sequence"/>
</dbReference>
<gene>
    <name evidence="2" type="ORF">AAFF_G00273790</name>
</gene>
<feature type="region of interest" description="Disordered" evidence="1">
    <location>
        <begin position="77"/>
        <end position="118"/>
    </location>
</feature>
<dbReference type="AlphaFoldDB" id="A0AAD7SRJ0"/>
<feature type="compositionally biased region" description="Polar residues" evidence="1">
    <location>
        <begin position="89"/>
        <end position="100"/>
    </location>
</feature>
<evidence type="ECO:0000313" key="2">
    <source>
        <dbReference type="EMBL" id="KAJ8407522.1"/>
    </source>
</evidence>